<evidence type="ECO:0000313" key="4">
    <source>
        <dbReference type="Proteomes" id="UP000199657"/>
    </source>
</evidence>
<dbReference type="PANTHER" id="PTHR38033">
    <property type="entry name" value="MEMBRANE PROTEIN-RELATED"/>
    <property type="match status" value="1"/>
</dbReference>
<dbReference type="InterPro" id="IPR017732">
    <property type="entry name" value="T4/T6SS_DotU"/>
</dbReference>
<dbReference type="Gene3D" id="1.25.40.590">
    <property type="entry name" value="Type IV / VI secretion system, DotU"/>
    <property type="match status" value="1"/>
</dbReference>
<keyword evidence="1" id="KW-0812">Transmembrane</keyword>
<sequence length="239" mass="26623">MNQQDRESVNPLLDAASDVFAIVAPLRTRPDRAGPFDEFRAAVVEALQGLDRCGLENRLALAAVESARFAVVAYVDEAVIASEWDGRSEWMANPLQLELFGEQTAGQKFFDRLDELRREPERNIDLIEVYCVCLQLGFEGAYAFQEPERLMVLQMDLHSQIEDVRGQPDPRLSPDRLTLTQKVGRAGARVPYWAIAVATVAAVGLSHLYYLSVTSSDVEAAARDIRETHVELFGRGEDG</sequence>
<dbReference type="OrthoDB" id="345640at2"/>
<dbReference type="STRING" id="406100.SAMN04488052_1079"/>
<dbReference type="NCBIfam" id="NF038228">
    <property type="entry name" value="IcmH_DotU_IVB"/>
    <property type="match status" value="1"/>
</dbReference>
<protein>
    <submittedName>
        <fullName evidence="3">Type VI secretion system protein ImpK</fullName>
    </submittedName>
</protein>
<evidence type="ECO:0000259" key="2">
    <source>
        <dbReference type="Pfam" id="PF09850"/>
    </source>
</evidence>
<dbReference type="Proteomes" id="UP000199657">
    <property type="component" value="Unassembled WGS sequence"/>
</dbReference>
<dbReference type="Pfam" id="PF09850">
    <property type="entry name" value="DotU"/>
    <property type="match status" value="1"/>
</dbReference>
<keyword evidence="1" id="KW-0472">Membrane</keyword>
<gene>
    <name evidence="3" type="ORF">SAMN04488052_1079</name>
</gene>
<feature type="domain" description="Type IV / VI secretion system DotU" evidence="2">
    <location>
        <begin position="11"/>
        <end position="210"/>
    </location>
</feature>
<dbReference type="AlphaFoldDB" id="A0A1H8UJ93"/>
<name>A0A1H8UJ93_9GAMM</name>
<keyword evidence="4" id="KW-1185">Reference proteome</keyword>
<feature type="transmembrane region" description="Helical" evidence="1">
    <location>
        <begin position="190"/>
        <end position="210"/>
    </location>
</feature>
<dbReference type="NCBIfam" id="TIGR03349">
    <property type="entry name" value="IV_VI_DotU"/>
    <property type="match status" value="1"/>
</dbReference>
<keyword evidence="1" id="KW-1133">Transmembrane helix</keyword>
<dbReference type="PANTHER" id="PTHR38033:SF1">
    <property type="entry name" value="DOTU FAMILY TYPE IV_VI SECRETION SYSTEM PROTEIN"/>
    <property type="match status" value="1"/>
</dbReference>
<evidence type="ECO:0000256" key="1">
    <source>
        <dbReference type="SAM" id="Phobius"/>
    </source>
</evidence>
<reference evidence="3 4" key="1">
    <citation type="submission" date="2016-10" db="EMBL/GenBank/DDBJ databases">
        <authorList>
            <person name="de Groot N.N."/>
        </authorList>
    </citation>
    <scope>NUCLEOTIDE SEQUENCE [LARGE SCALE GENOMIC DNA]</scope>
    <source>
        <strain evidence="3 4">CGMCC 1.6291</strain>
    </source>
</reference>
<dbReference type="InterPro" id="IPR038522">
    <property type="entry name" value="T4/T6SS_DotU_sf"/>
</dbReference>
<dbReference type="EMBL" id="FOEG01000007">
    <property type="protein sequence ID" value="SEP03087.1"/>
    <property type="molecule type" value="Genomic_DNA"/>
</dbReference>
<organism evidence="3 4">
    <name type="scientific">Aquisalimonas asiatica</name>
    <dbReference type="NCBI Taxonomy" id="406100"/>
    <lineage>
        <taxon>Bacteria</taxon>
        <taxon>Pseudomonadati</taxon>
        <taxon>Pseudomonadota</taxon>
        <taxon>Gammaproteobacteria</taxon>
        <taxon>Chromatiales</taxon>
        <taxon>Ectothiorhodospiraceae</taxon>
        <taxon>Aquisalimonas</taxon>
    </lineage>
</organism>
<proteinExistence type="predicted"/>
<accession>A0A1H8UJ93</accession>
<evidence type="ECO:0000313" key="3">
    <source>
        <dbReference type="EMBL" id="SEP03087.1"/>
    </source>
</evidence>
<dbReference type="RefSeq" id="WP_091644986.1">
    <property type="nucleotide sequence ID" value="NZ_FOEG01000007.1"/>
</dbReference>